<proteinExistence type="predicted"/>
<sequence length="397" mass="43261">MTSAGYLGILRRNSRKEDKPSMWRHCLRVYAGMVELEAAEGSAGLSSSLSSPSSSDGEREVPTVGGKEKRIPGVGSYLSNLSSRSPYSGDSIFAEEGEQARATRRKIRRTSAHHEAALVATSKLGMWEEALRIYRSVDGSLSSGAASTVGEGSKVTDNMILSVIGACVRASNAKYAAANVTLVGDAPPGNADCEKIADDDRDGDSAFCISTTTRTPFSSNSCPTIRALTVEERRKPLDEARLIVLSMEERHDIPIVAHHVNPLASAYNRLGLRAEASALINVLLKDRAPPSPTPPARLTVRSERWRKNREPSMSDSNPGFEAVQLADWSDDDLDGDNNDGGVKNADADDEYDDVYERRMDDNCKNKKDGTARDRVAMTKQQSNQHKKGMRIQQLHLP</sequence>
<evidence type="ECO:0008006" key="4">
    <source>
        <dbReference type="Google" id="ProtNLM"/>
    </source>
</evidence>
<reference evidence="2 3" key="1">
    <citation type="submission" date="2024-10" db="EMBL/GenBank/DDBJ databases">
        <title>Updated reference genomes for cyclostephanoid diatoms.</title>
        <authorList>
            <person name="Roberts W.R."/>
            <person name="Alverson A.J."/>
        </authorList>
    </citation>
    <scope>NUCLEOTIDE SEQUENCE [LARGE SCALE GENOMIC DNA]</scope>
    <source>
        <strain evidence="2 3">AJA228-03</strain>
    </source>
</reference>
<gene>
    <name evidence="2" type="ORF">ACHAXA_003639</name>
</gene>
<feature type="compositionally biased region" description="Basic and acidic residues" evidence="1">
    <location>
        <begin position="56"/>
        <end position="69"/>
    </location>
</feature>
<feature type="region of interest" description="Disordered" evidence="1">
    <location>
        <begin position="287"/>
        <end position="397"/>
    </location>
</feature>
<feature type="compositionally biased region" description="Low complexity" evidence="1">
    <location>
        <begin position="44"/>
        <end position="55"/>
    </location>
</feature>
<evidence type="ECO:0000313" key="3">
    <source>
        <dbReference type="Proteomes" id="UP001530377"/>
    </source>
</evidence>
<feature type="compositionally biased region" description="Basic and acidic residues" evidence="1">
    <location>
        <begin position="354"/>
        <end position="376"/>
    </location>
</feature>
<organism evidence="2 3">
    <name type="scientific">Cyclostephanos tholiformis</name>
    <dbReference type="NCBI Taxonomy" id="382380"/>
    <lineage>
        <taxon>Eukaryota</taxon>
        <taxon>Sar</taxon>
        <taxon>Stramenopiles</taxon>
        <taxon>Ochrophyta</taxon>
        <taxon>Bacillariophyta</taxon>
        <taxon>Coscinodiscophyceae</taxon>
        <taxon>Thalassiosirophycidae</taxon>
        <taxon>Stephanodiscales</taxon>
        <taxon>Stephanodiscaceae</taxon>
        <taxon>Cyclostephanos</taxon>
    </lineage>
</organism>
<keyword evidence="3" id="KW-1185">Reference proteome</keyword>
<feature type="region of interest" description="Disordered" evidence="1">
    <location>
        <begin position="44"/>
        <end position="69"/>
    </location>
</feature>
<comment type="caution">
    <text evidence="2">The sequence shown here is derived from an EMBL/GenBank/DDBJ whole genome shotgun (WGS) entry which is preliminary data.</text>
</comment>
<feature type="compositionally biased region" description="Basic and acidic residues" evidence="1">
    <location>
        <begin position="300"/>
        <end position="312"/>
    </location>
</feature>
<evidence type="ECO:0000256" key="1">
    <source>
        <dbReference type="SAM" id="MobiDB-lite"/>
    </source>
</evidence>
<dbReference type="AlphaFoldDB" id="A0ABD3SPN0"/>
<dbReference type="EMBL" id="JALLPB020000023">
    <property type="protein sequence ID" value="KAL3826315.1"/>
    <property type="molecule type" value="Genomic_DNA"/>
</dbReference>
<accession>A0ABD3SPN0</accession>
<feature type="compositionally biased region" description="Acidic residues" evidence="1">
    <location>
        <begin position="328"/>
        <end position="337"/>
    </location>
</feature>
<protein>
    <recommendedName>
        <fullName evidence="4">Pentatricopeptide repeat-containing protein</fullName>
    </recommendedName>
</protein>
<evidence type="ECO:0000313" key="2">
    <source>
        <dbReference type="EMBL" id="KAL3826315.1"/>
    </source>
</evidence>
<dbReference type="Proteomes" id="UP001530377">
    <property type="component" value="Unassembled WGS sequence"/>
</dbReference>
<name>A0ABD3SPN0_9STRA</name>